<evidence type="ECO:0008006" key="6">
    <source>
        <dbReference type="Google" id="ProtNLM"/>
    </source>
</evidence>
<sequence length="399" mass="43897">MTALIIDDDAFARSLLSRQLGRLGVIDVHCFERAQDALAALQAHGCNDCLILCDLQMPEMDGIELIRQLGQLGYNGALALVSGEDRRILQTAERLAAAHCLNVLGALQKPVALDRLRDLLHRWETLIPTSHPARAAPGRIYRPEDLRRGIADGELVCHFQPKVGRADGALTGVECLVRWQHPADGLVFPDQFVPLAERSGLIDDLTQAVLEQALHQARAWQDTDLRLDVAVNVSMANLLALDFPNLVADRLAAAGMAPERLVLEVTESQLMRDRVTSLDILTRLRLKRVGLSIDDFGTGHSSLAQLRDVPFSELKIDRGFVHGAAGDPALQAMFDASLGIARQLGLKTVAEGVEDPDDWLYVRGTDCDMIQGYLIGRPMPGPDLPGWRADWARRYQTLP</sequence>
<feature type="domain" description="EAL" evidence="3">
    <location>
        <begin position="139"/>
        <end position="392"/>
    </location>
</feature>
<dbReference type="InterPro" id="IPR011006">
    <property type="entry name" value="CheY-like_superfamily"/>
</dbReference>
<dbReference type="AlphaFoldDB" id="A0A2S6NJV2"/>
<evidence type="ECO:0000313" key="4">
    <source>
        <dbReference type="EMBL" id="PPQ35216.1"/>
    </source>
</evidence>
<dbReference type="Pfam" id="PF00072">
    <property type="entry name" value="Response_reg"/>
    <property type="match status" value="1"/>
</dbReference>
<dbReference type="Gene3D" id="3.20.20.450">
    <property type="entry name" value="EAL domain"/>
    <property type="match status" value="1"/>
</dbReference>
<dbReference type="Proteomes" id="UP000239724">
    <property type="component" value="Unassembled WGS sequence"/>
</dbReference>
<keyword evidence="1" id="KW-0597">Phosphoprotein</keyword>
<dbReference type="PROSITE" id="PS50883">
    <property type="entry name" value="EAL"/>
    <property type="match status" value="1"/>
</dbReference>
<comment type="caution">
    <text evidence="4">The sequence shown here is derived from an EMBL/GenBank/DDBJ whole genome shotgun (WGS) entry which is preliminary data.</text>
</comment>
<dbReference type="GO" id="GO:0071111">
    <property type="term" value="F:cyclic-guanylate-specific phosphodiesterase activity"/>
    <property type="evidence" value="ECO:0007669"/>
    <property type="project" value="InterPro"/>
</dbReference>
<dbReference type="Gene3D" id="3.40.50.2300">
    <property type="match status" value="1"/>
</dbReference>
<dbReference type="Pfam" id="PF00563">
    <property type="entry name" value="EAL"/>
    <property type="match status" value="1"/>
</dbReference>
<feature type="domain" description="Response regulatory" evidence="2">
    <location>
        <begin position="2"/>
        <end position="124"/>
    </location>
</feature>
<feature type="modified residue" description="4-aspartylphosphate" evidence="1">
    <location>
        <position position="54"/>
    </location>
</feature>
<dbReference type="CDD" id="cd01948">
    <property type="entry name" value="EAL"/>
    <property type="match status" value="1"/>
</dbReference>
<dbReference type="SUPFAM" id="SSF52172">
    <property type="entry name" value="CheY-like"/>
    <property type="match status" value="1"/>
</dbReference>
<protein>
    <recommendedName>
        <fullName evidence="6">Diguanylate phosphodiesterase</fullName>
    </recommendedName>
</protein>
<proteinExistence type="predicted"/>
<organism evidence="4 5">
    <name type="scientific">Rhodopila globiformis</name>
    <name type="common">Rhodopseudomonas globiformis</name>
    <dbReference type="NCBI Taxonomy" id="1071"/>
    <lineage>
        <taxon>Bacteria</taxon>
        <taxon>Pseudomonadati</taxon>
        <taxon>Pseudomonadota</taxon>
        <taxon>Alphaproteobacteria</taxon>
        <taxon>Acetobacterales</taxon>
        <taxon>Acetobacteraceae</taxon>
        <taxon>Rhodopila</taxon>
    </lineage>
</organism>
<dbReference type="PANTHER" id="PTHR33121">
    <property type="entry name" value="CYCLIC DI-GMP PHOSPHODIESTERASE PDEF"/>
    <property type="match status" value="1"/>
</dbReference>
<reference evidence="4 5" key="1">
    <citation type="journal article" date="2018" name="Arch. Microbiol.">
        <title>New insights into the metabolic potential of the phototrophic purple bacterium Rhodopila globiformis DSM 161(T) from its draft genome sequence and evidence for a vanadium-dependent nitrogenase.</title>
        <authorList>
            <person name="Imhoff J.F."/>
            <person name="Rahn T."/>
            <person name="Kunzel S."/>
            <person name="Neulinger S.C."/>
        </authorList>
    </citation>
    <scope>NUCLEOTIDE SEQUENCE [LARGE SCALE GENOMIC DNA]</scope>
    <source>
        <strain evidence="4 5">DSM 161</strain>
    </source>
</reference>
<gene>
    <name evidence="4" type="ORF">CCS01_08415</name>
</gene>
<evidence type="ECO:0000259" key="3">
    <source>
        <dbReference type="PROSITE" id="PS50883"/>
    </source>
</evidence>
<accession>A0A2S6NJV2</accession>
<dbReference type="PROSITE" id="PS50110">
    <property type="entry name" value="RESPONSE_REGULATORY"/>
    <property type="match status" value="1"/>
</dbReference>
<dbReference type="OrthoDB" id="7251575at2"/>
<evidence type="ECO:0000256" key="1">
    <source>
        <dbReference type="PROSITE-ProRule" id="PRU00169"/>
    </source>
</evidence>
<dbReference type="PANTHER" id="PTHR33121:SF79">
    <property type="entry name" value="CYCLIC DI-GMP PHOSPHODIESTERASE PDED-RELATED"/>
    <property type="match status" value="1"/>
</dbReference>
<dbReference type="InterPro" id="IPR050706">
    <property type="entry name" value="Cyclic-di-GMP_PDE-like"/>
</dbReference>
<dbReference type="InterPro" id="IPR001789">
    <property type="entry name" value="Sig_transdc_resp-reg_receiver"/>
</dbReference>
<dbReference type="SMART" id="SM00448">
    <property type="entry name" value="REC"/>
    <property type="match status" value="1"/>
</dbReference>
<dbReference type="RefSeq" id="WP_104518402.1">
    <property type="nucleotide sequence ID" value="NZ_NHRY01000076.1"/>
</dbReference>
<keyword evidence="5" id="KW-1185">Reference proteome</keyword>
<evidence type="ECO:0000313" key="5">
    <source>
        <dbReference type="Proteomes" id="UP000239724"/>
    </source>
</evidence>
<dbReference type="SUPFAM" id="SSF141868">
    <property type="entry name" value="EAL domain-like"/>
    <property type="match status" value="1"/>
</dbReference>
<name>A0A2S6NJV2_RHOGL</name>
<dbReference type="EMBL" id="NHRY01000076">
    <property type="protein sequence ID" value="PPQ35216.1"/>
    <property type="molecule type" value="Genomic_DNA"/>
</dbReference>
<dbReference type="InterPro" id="IPR035919">
    <property type="entry name" value="EAL_sf"/>
</dbReference>
<evidence type="ECO:0000259" key="2">
    <source>
        <dbReference type="PROSITE" id="PS50110"/>
    </source>
</evidence>
<dbReference type="GO" id="GO:0000160">
    <property type="term" value="P:phosphorelay signal transduction system"/>
    <property type="evidence" value="ECO:0007669"/>
    <property type="project" value="InterPro"/>
</dbReference>
<dbReference type="SMART" id="SM00052">
    <property type="entry name" value="EAL"/>
    <property type="match status" value="1"/>
</dbReference>
<dbReference type="InterPro" id="IPR001633">
    <property type="entry name" value="EAL_dom"/>
</dbReference>